<protein>
    <submittedName>
        <fullName evidence="1">GTPase</fullName>
    </submittedName>
</protein>
<reference evidence="1 2" key="1">
    <citation type="submission" date="2017-09" db="EMBL/GenBank/DDBJ databases">
        <title>Depth-based differentiation of microbial function through sediment-hosted aquifers and enrichment of novel symbionts in the deep terrestrial subsurface.</title>
        <authorList>
            <person name="Probst A.J."/>
            <person name="Ladd B."/>
            <person name="Jarett J.K."/>
            <person name="Geller-Mcgrath D.E."/>
            <person name="Sieber C.M."/>
            <person name="Emerson J.B."/>
            <person name="Anantharaman K."/>
            <person name="Thomas B.C."/>
            <person name="Malmstrom R."/>
            <person name="Stieglmeier M."/>
            <person name="Klingl A."/>
            <person name="Woyke T."/>
            <person name="Ryan C.M."/>
            <person name="Banfield J.F."/>
        </authorList>
    </citation>
    <scope>NUCLEOTIDE SEQUENCE [LARGE SCALE GENOMIC DNA]</scope>
    <source>
        <strain evidence="1">CG_4_10_14_0_8_um_filter_42_10</strain>
    </source>
</reference>
<dbReference type="PANTHER" id="PTHR42869:SF1">
    <property type="entry name" value="SLL0572 PROTEIN"/>
    <property type="match status" value="1"/>
</dbReference>
<dbReference type="Gene3D" id="3.40.50.300">
    <property type="entry name" value="P-loop containing nucleotide triphosphate hydrolases"/>
    <property type="match status" value="1"/>
</dbReference>
<dbReference type="InterPro" id="IPR027417">
    <property type="entry name" value="P-loop_NTPase"/>
</dbReference>
<evidence type="ECO:0000313" key="1">
    <source>
        <dbReference type="EMBL" id="PIY97136.1"/>
    </source>
</evidence>
<dbReference type="PANTHER" id="PTHR42869">
    <property type="entry name" value="SLL0572 PROTEIN"/>
    <property type="match status" value="1"/>
</dbReference>
<dbReference type="InterPro" id="IPR053199">
    <property type="entry name" value="cDPG_synthetase-like"/>
</dbReference>
<dbReference type="Proteomes" id="UP000230779">
    <property type="component" value="Unassembled WGS sequence"/>
</dbReference>
<dbReference type="AlphaFoldDB" id="A0A2M7RL81"/>
<evidence type="ECO:0000313" key="2">
    <source>
        <dbReference type="Proteomes" id="UP000230779"/>
    </source>
</evidence>
<dbReference type="EMBL" id="PFMD01000012">
    <property type="protein sequence ID" value="PIY97136.1"/>
    <property type="molecule type" value="Genomic_DNA"/>
</dbReference>
<dbReference type="SUPFAM" id="SSF52540">
    <property type="entry name" value="P-loop containing nucleoside triphosphate hydrolases"/>
    <property type="match status" value="1"/>
</dbReference>
<sequence length="444" mass="48283">MDRKHRVLIMGAAGRDFHNFNLVYRGNPDVEVVAFTAAQIPGIDGKVYPAVLAGELYPKGIRIFSEDDLAALIHEHRVAEVVFSYSDVPYQKVMQKAALVNSCGAKFSMLGAIQTMIKSNKPVVAICATRTGCGKSQVTRKVCQILKAMGRTAVPIRHPMPYGDLAEQAVQRFATLYDLNRHHCTIEEMEEYEPHIAENRVIYAGVDYGAILRQAEEEADIIVWDGGNNDTSFYVPDLLITVVDPLRLGHEVSYYPGQVNLITADVVVINKADSTTPGVIAQLRETIRQQNPKAVIIVAASPVKVDDPGKIAGKRVLVVEDGPTLTHGEMLFGAGTVAANKFGASKIVDPRPFLRGSLADTFQLYPNIGTILPAMGYSPEQVADLRATIIAAHEAGAIDSVVIGTPIDLARVIELPIAAVRVSYDLMEIGTPTLKEVIQNRFSA</sequence>
<proteinExistence type="predicted"/>
<accession>A0A2M7RL81</accession>
<name>A0A2M7RL81_9BACT</name>
<organism evidence="1 2">
    <name type="scientific">Candidatus Kerfeldbacteria bacterium CG_4_10_14_0_8_um_filter_42_10</name>
    <dbReference type="NCBI Taxonomy" id="2014248"/>
    <lineage>
        <taxon>Bacteria</taxon>
        <taxon>Candidatus Kerfeldiibacteriota</taxon>
    </lineage>
</organism>
<comment type="caution">
    <text evidence="1">The sequence shown here is derived from an EMBL/GenBank/DDBJ whole genome shotgun (WGS) entry which is preliminary data.</text>
</comment>
<gene>
    <name evidence="1" type="ORF">COY66_01115</name>
</gene>